<keyword evidence="8 12" id="KW-0648">Protein biosynthesis</keyword>
<dbReference type="InterPro" id="IPR001412">
    <property type="entry name" value="aa-tRNA-synth_I_CS"/>
</dbReference>
<dbReference type="Proteomes" id="UP001325140">
    <property type="component" value="Chromosome"/>
</dbReference>
<evidence type="ECO:0000256" key="12">
    <source>
        <dbReference type="RuleBase" id="RU363038"/>
    </source>
</evidence>
<dbReference type="NCBIfam" id="TIGR00456">
    <property type="entry name" value="argS"/>
    <property type="match status" value="1"/>
</dbReference>
<keyword evidence="7 12" id="KW-0067">ATP-binding</keyword>
<keyword evidence="15" id="KW-1185">Reference proteome</keyword>
<dbReference type="InterPro" id="IPR001278">
    <property type="entry name" value="Arg-tRNA-ligase"/>
</dbReference>
<name>A0ABZ0UQ11_9RICK</name>
<keyword evidence="4" id="KW-0963">Cytoplasm</keyword>
<evidence type="ECO:0000256" key="4">
    <source>
        <dbReference type="ARBA" id="ARBA00022490"/>
    </source>
</evidence>
<dbReference type="CDD" id="cd00671">
    <property type="entry name" value="ArgRS_core"/>
    <property type="match status" value="1"/>
</dbReference>
<sequence length="565" mass="65192">MIGGIKSQIREIITCFLHNSGYQNTAVRVRKNAFLQNSYQTDILFELAKNTSKTPHDLFLELFSGDEMSDCFVFSFSGNGFLNITLKNEFISQSLFEFRIDTLPRKNVDVVVDYASPNVAKEMHVGHLRSAAIGCAISRILEFAGYNIIRQHHLGDWGTQFGFIIQFIIEKEIETANLSMNEMNVIYQKAKELFDEDIEFEKRARIRLDKLQNSDVESLKIWDLLVKKTTKYLSDTFDRLEVDFDTKNIKGESSYRKELQGIVDDLRNKKICEKDNGAEIVKIDDKVEILKKSDGTYLYITTDLAALKYRVQEKNAKWLIYITDNRQIDHFKHVFHIARLANWDEGVKLSHIAFGNVLGNNKKPLKTREGNNTPLSELIEAACIEAFSMMKGRVISDSVKISHTIGVGAIKYFDLKNDYIKDYVFHMPHVLSLHGCTSVYIQNAYIRILSILEKFQESPDSKNIDFQHLNLADYAQFQEEAEISVALKALEFWDTFELVLETLKPHHLSSYLYELASAFHLLYEKCQILKASPKERNARLYLAYTVQNIIYRSLDLLGINVVREM</sequence>
<accession>A0ABZ0UQ11</accession>
<comment type="catalytic activity">
    <reaction evidence="10">
        <text>tRNA(Arg) + L-arginine + ATP = L-arginyl-tRNA(Arg) + AMP + diphosphate</text>
        <dbReference type="Rhea" id="RHEA:20301"/>
        <dbReference type="Rhea" id="RHEA-COMP:9658"/>
        <dbReference type="Rhea" id="RHEA-COMP:9673"/>
        <dbReference type="ChEBI" id="CHEBI:30616"/>
        <dbReference type="ChEBI" id="CHEBI:32682"/>
        <dbReference type="ChEBI" id="CHEBI:33019"/>
        <dbReference type="ChEBI" id="CHEBI:78442"/>
        <dbReference type="ChEBI" id="CHEBI:78513"/>
        <dbReference type="ChEBI" id="CHEBI:456215"/>
        <dbReference type="EC" id="6.1.1.19"/>
    </reaction>
</comment>
<dbReference type="GO" id="GO:0016874">
    <property type="term" value="F:ligase activity"/>
    <property type="evidence" value="ECO:0007669"/>
    <property type="project" value="UniProtKB-KW"/>
</dbReference>
<proteinExistence type="inferred from homology"/>
<dbReference type="Pfam" id="PF00750">
    <property type="entry name" value="tRNA-synt_1d"/>
    <property type="match status" value="1"/>
</dbReference>
<dbReference type="PANTHER" id="PTHR11956">
    <property type="entry name" value="ARGINYL-TRNA SYNTHETASE"/>
    <property type="match status" value="1"/>
</dbReference>
<dbReference type="InterPro" id="IPR008909">
    <property type="entry name" value="DALR_anticod-bd"/>
</dbReference>
<organism evidence="14 15">
    <name type="scientific">Candidatus Fokinia crypta</name>
    <dbReference type="NCBI Taxonomy" id="1920990"/>
    <lineage>
        <taxon>Bacteria</taxon>
        <taxon>Pseudomonadati</taxon>
        <taxon>Pseudomonadota</taxon>
        <taxon>Alphaproteobacteria</taxon>
        <taxon>Rickettsiales</taxon>
        <taxon>Candidatus Midichloriaceae</taxon>
        <taxon>Candidatus Fokinia</taxon>
    </lineage>
</organism>
<dbReference type="InterPro" id="IPR035684">
    <property type="entry name" value="ArgRS_core"/>
</dbReference>
<keyword evidence="9 12" id="KW-0030">Aminoacyl-tRNA synthetase</keyword>
<evidence type="ECO:0000256" key="1">
    <source>
        <dbReference type="ARBA" id="ARBA00005594"/>
    </source>
</evidence>
<evidence type="ECO:0000256" key="9">
    <source>
        <dbReference type="ARBA" id="ARBA00023146"/>
    </source>
</evidence>
<dbReference type="EMBL" id="CP110343">
    <property type="protein sequence ID" value="WPX97637.1"/>
    <property type="molecule type" value="Genomic_DNA"/>
</dbReference>
<feature type="domain" description="DALR anticodon binding" evidence="13">
    <location>
        <begin position="441"/>
        <end position="565"/>
    </location>
</feature>
<dbReference type="EC" id="6.1.1.19" evidence="2 11"/>
<evidence type="ECO:0000256" key="11">
    <source>
        <dbReference type="NCBIfam" id="TIGR00456"/>
    </source>
</evidence>
<evidence type="ECO:0000256" key="3">
    <source>
        <dbReference type="ARBA" id="ARBA00020262"/>
    </source>
</evidence>
<dbReference type="PRINTS" id="PR01038">
    <property type="entry name" value="TRNASYNTHARG"/>
</dbReference>
<dbReference type="InterPro" id="IPR036695">
    <property type="entry name" value="Arg-tRNA-synth_N_sf"/>
</dbReference>
<evidence type="ECO:0000256" key="5">
    <source>
        <dbReference type="ARBA" id="ARBA00022598"/>
    </source>
</evidence>
<dbReference type="SMART" id="SM00836">
    <property type="entry name" value="DALR_1"/>
    <property type="match status" value="1"/>
</dbReference>
<evidence type="ECO:0000313" key="15">
    <source>
        <dbReference type="Proteomes" id="UP001325140"/>
    </source>
</evidence>
<evidence type="ECO:0000259" key="13">
    <source>
        <dbReference type="SMART" id="SM00836"/>
    </source>
</evidence>
<dbReference type="SUPFAM" id="SSF47323">
    <property type="entry name" value="Anticodon-binding domain of a subclass of class I aminoacyl-tRNA synthetases"/>
    <property type="match status" value="1"/>
</dbReference>
<reference evidence="14" key="1">
    <citation type="submission" date="2022-10" db="EMBL/GenBank/DDBJ databases">
        <title>Host association and intracellularity evolved multiple times independently in the Rickettsiales.</title>
        <authorList>
            <person name="Castelli M."/>
            <person name="Nardi T."/>
            <person name="Gammuto L."/>
            <person name="Bellinzona G."/>
            <person name="Sabaneyeva E."/>
            <person name="Potekhin A."/>
            <person name="Serra V."/>
            <person name="Petroni G."/>
            <person name="Sassera D."/>
        </authorList>
    </citation>
    <scope>NUCLEOTIDE SEQUENCE [LARGE SCALE GENOMIC DNA]</scope>
    <source>
        <strain evidence="14">US_Bl 11III1</strain>
    </source>
</reference>
<dbReference type="Gene3D" id="3.30.1360.70">
    <property type="entry name" value="Arginyl tRNA synthetase N-terminal domain"/>
    <property type="match status" value="1"/>
</dbReference>
<keyword evidence="6 12" id="KW-0547">Nucleotide-binding</keyword>
<dbReference type="Gene3D" id="1.10.730.10">
    <property type="entry name" value="Isoleucyl-tRNA Synthetase, Domain 1"/>
    <property type="match status" value="1"/>
</dbReference>
<evidence type="ECO:0000313" key="14">
    <source>
        <dbReference type="EMBL" id="WPX97637.1"/>
    </source>
</evidence>
<dbReference type="RefSeq" id="WP_323722293.1">
    <property type="nucleotide sequence ID" value="NZ_CP110343.1"/>
</dbReference>
<protein>
    <recommendedName>
        <fullName evidence="3 11">Arginine--tRNA ligase</fullName>
        <ecNumber evidence="2 11">6.1.1.19</ecNumber>
    </recommendedName>
</protein>
<dbReference type="SUPFAM" id="SSF52374">
    <property type="entry name" value="Nucleotidylyl transferase"/>
    <property type="match status" value="1"/>
</dbReference>
<evidence type="ECO:0000256" key="8">
    <source>
        <dbReference type="ARBA" id="ARBA00022917"/>
    </source>
</evidence>
<evidence type="ECO:0000256" key="7">
    <source>
        <dbReference type="ARBA" id="ARBA00022840"/>
    </source>
</evidence>
<dbReference type="InterPro" id="IPR014729">
    <property type="entry name" value="Rossmann-like_a/b/a_fold"/>
</dbReference>
<dbReference type="InterPro" id="IPR009080">
    <property type="entry name" value="tRNAsynth_Ia_anticodon-bd"/>
</dbReference>
<evidence type="ECO:0000256" key="2">
    <source>
        <dbReference type="ARBA" id="ARBA00012837"/>
    </source>
</evidence>
<keyword evidence="5 12" id="KW-0436">Ligase</keyword>
<dbReference type="PANTHER" id="PTHR11956:SF5">
    <property type="entry name" value="ARGININE--TRNA LIGASE, CYTOPLASMIC"/>
    <property type="match status" value="1"/>
</dbReference>
<dbReference type="Pfam" id="PF05746">
    <property type="entry name" value="DALR_1"/>
    <property type="match status" value="1"/>
</dbReference>
<comment type="similarity">
    <text evidence="1 12">Belongs to the class-I aminoacyl-tRNA synthetase family.</text>
</comment>
<gene>
    <name evidence="14" type="ORF">Fokcrypt_00146</name>
</gene>
<evidence type="ECO:0000256" key="6">
    <source>
        <dbReference type="ARBA" id="ARBA00022741"/>
    </source>
</evidence>
<dbReference type="Gene3D" id="3.40.50.620">
    <property type="entry name" value="HUPs"/>
    <property type="match status" value="1"/>
</dbReference>
<evidence type="ECO:0000256" key="10">
    <source>
        <dbReference type="ARBA" id="ARBA00049339"/>
    </source>
</evidence>
<dbReference type="PROSITE" id="PS00178">
    <property type="entry name" value="AA_TRNA_LIGASE_I"/>
    <property type="match status" value="1"/>
</dbReference>